<reference evidence="2 3" key="1">
    <citation type="journal article" date="2016" name="ISME J.">
        <title>Chasing the elusive Euryarchaeota class WSA2: genomes reveal a uniquely fastidious methyl-reducing methanogen.</title>
        <authorList>
            <person name="Nobu M.K."/>
            <person name="Narihiro T."/>
            <person name="Kuroda K."/>
            <person name="Mei R."/>
            <person name="Liu W.T."/>
        </authorList>
    </citation>
    <scope>NUCLEOTIDE SEQUENCE [LARGE SCALE GENOMIC DNA]</scope>
    <source>
        <strain evidence="2">U1lsi0528_Bin055</strain>
    </source>
</reference>
<dbReference type="PANTHER" id="PTHR33937">
    <property type="entry name" value="IRON-MOLYBDENUM PROTEIN-RELATED-RELATED"/>
    <property type="match status" value="1"/>
</dbReference>
<gene>
    <name evidence="2" type="ORF">AMQ22_01610</name>
</gene>
<dbReference type="Pfam" id="PF02579">
    <property type="entry name" value="Nitro_FeMo-Co"/>
    <property type="match status" value="1"/>
</dbReference>
<protein>
    <submittedName>
        <fullName evidence="2">Dinitrogenase iron-molybdenum cofactor</fullName>
    </submittedName>
</protein>
<organism evidence="2 3">
    <name type="scientific">Candidatus Methanofastidiosum methylothiophilum</name>
    <dbReference type="NCBI Taxonomy" id="1705564"/>
    <lineage>
        <taxon>Archaea</taxon>
        <taxon>Methanobacteriati</taxon>
        <taxon>Methanobacteriota</taxon>
        <taxon>Stenosarchaea group</taxon>
        <taxon>Candidatus Methanofastidiosia</taxon>
        <taxon>Candidatus Methanofastidiosales</taxon>
        <taxon>Candidatus Methanofastidiosaceae</taxon>
        <taxon>Candidatus Methanofastidiosum</taxon>
    </lineage>
</organism>
<dbReference type="AlphaFoldDB" id="A0A150IY32"/>
<dbReference type="STRING" id="1705564.APG08_00126"/>
<evidence type="ECO:0000313" key="3">
    <source>
        <dbReference type="Proteomes" id="UP000075398"/>
    </source>
</evidence>
<dbReference type="Proteomes" id="UP000075398">
    <property type="component" value="Unassembled WGS sequence"/>
</dbReference>
<evidence type="ECO:0000313" key="2">
    <source>
        <dbReference type="EMBL" id="KYC49584.1"/>
    </source>
</evidence>
<dbReference type="SUPFAM" id="SSF53146">
    <property type="entry name" value="Nitrogenase accessory factor-like"/>
    <property type="match status" value="1"/>
</dbReference>
<dbReference type="InterPro" id="IPR036105">
    <property type="entry name" value="DiNase_FeMo-co_biosyn_sf"/>
</dbReference>
<dbReference type="Gene3D" id="3.30.420.130">
    <property type="entry name" value="Dinitrogenase iron-molybdenum cofactor biosynthesis domain"/>
    <property type="match status" value="1"/>
</dbReference>
<proteinExistence type="predicted"/>
<comment type="caution">
    <text evidence="2">The sequence shown here is derived from an EMBL/GenBank/DDBJ whole genome shotgun (WGS) entry which is preliminary data.</text>
</comment>
<feature type="domain" description="Dinitrogenase iron-molybdenum cofactor biosynthesis" evidence="1">
    <location>
        <begin position="12"/>
        <end position="103"/>
    </location>
</feature>
<dbReference type="InterPro" id="IPR003731">
    <property type="entry name" value="Di-Nase_FeMo-co_biosynth"/>
</dbReference>
<accession>A0A150IY32</accession>
<name>A0A150IY32_9EURY</name>
<dbReference type="InterPro" id="IPR051840">
    <property type="entry name" value="NifX/NifY_domain"/>
</dbReference>
<sequence>MKVAIATDDKVNISHHFGRTLGFRVFEIVNNKVVRDEYRQNVGKSNGQCGSCDHSSMINNIKDCNLVICYGMGQGIYNDLVSHNIMAVITEEQTVEDAISCLMKDDLVNRLDKLH</sequence>
<evidence type="ECO:0000259" key="1">
    <source>
        <dbReference type="Pfam" id="PF02579"/>
    </source>
</evidence>
<dbReference type="PANTHER" id="PTHR33937:SF2">
    <property type="entry name" value="DINITROGENASE IRON-MOLYBDENUM COFACTOR BIOSYNTHESIS DOMAIN-CONTAINING PROTEIN"/>
    <property type="match status" value="1"/>
</dbReference>
<dbReference type="CDD" id="cd00562">
    <property type="entry name" value="NifX_NifB"/>
    <property type="match status" value="1"/>
</dbReference>
<dbReference type="EMBL" id="LNGC01000092">
    <property type="protein sequence ID" value="KYC49584.1"/>
    <property type="molecule type" value="Genomic_DNA"/>
</dbReference>